<gene>
    <name evidence="1" type="ORF">PS9374_04470</name>
</gene>
<dbReference type="AlphaFoldDB" id="A0A161LMX5"/>
<dbReference type="Proteomes" id="UP000077701">
    <property type="component" value="Unassembled WGS sequence"/>
</dbReference>
<reference evidence="1 2" key="1">
    <citation type="journal article" date="2016" name="Genome Announc.">
        <title>Draft Genome Sequence of Planomonospora sphaerica JCM9374, a Rare Actinomycete.</title>
        <authorList>
            <person name="Dohra H."/>
            <person name="Suzuki T."/>
            <person name="Inoue Y."/>
            <person name="Kodani S."/>
        </authorList>
    </citation>
    <scope>NUCLEOTIDE SEQUENCE [LARGE SCALE GENOMIC DNA]</scope>
    <source>
        <strain evidence="1 2">JCM 9374</strain>
    </source>
</reference>
<evidence type="ECO:0000313" key="1">
    <source>
        <dbReference type="EMBL" id="GAT68805.1"/>
    </source>
</evidence>
<dbReference type="RefSeq" id="WP_068899674.1">
    <property type="nucleotide sequence ID" value="NZ_BDCX01000011.1"/>
</dbReference>
<keyword evidence="2" id="KW-1185">Reference proteome</keyword>
<dbReference type="OrthoDB" id="10004907at2"/>
<sequence length="108" mass="11850">MIFNNRAAARRERAAAYARHVVAVLAPHFPDLQHSQAATIVTTAIEQQLSTPHASWEAIIDSAYVANWRLRPAEEAGQVRVACHRSPLSATDRARETELTALINQGAP</sequence>
<proteinExistence type="predicted"/>
<reference evidence="2" key="2">
    <citation type="submission" date="2016-04" db="EMBL/GenBank/DDBJ databases">
        <title>Planomonospora sphaerica JCM9374 whole genome shotgun sequence.</title>
        <authorList>
            <person name="Suzuki T."/>
            <person name="Dohra H."/>
            <person name="Kodani S."/>
        </authorList>
    </citation>
    <scope>NUCLEOTIDE SEQUENCE [LARGE SCALE GENOMIC DNA]</scope>
    <source>
        <strain evidence="2">JCM 9374</strain>
    </source>
</reference>
<evidence type="ECO:0000313" key="2">
    <source>
        <dbReference type="Proteomes" id="UP000077701"/>
    </source>
</evidence>
<dbReference type="STRING" id="161355.PS9374_04470"/>
<protein>
    <submittedName>
        <fullName evidence="1">Uncharacterized protein</fullName>
    </submittedName>
</protein>
<dbReference type="EMBL" id="BDCX01000011">
    <property type="protein sequence ID" value="GAT68805.1"/>
    <property type="molecule type" value="Genomic_DNA"/>
</dbReference>
<accession>A0A161LMX5</accession>
<name>A0A161LMX5_9ACTN</name>
<organism evidence="1 2">
    <name type="scientific">Planomonospora sphaerica</name>
    <dbReference type="NCBI Taxonomy" id="161355"/>
    <lineage>
        <taxon>Bacteria</taxon>
        <taxon>Bacillati</taxon>
        <taxon>Actinomycetota</taxon>
        <taxon>Actinomycetes</taxon>
        <taxon>Streptosporangiales</taxon>
        <taxon>Streptosporangiaceae</taxon>
        <taxon>Planomonospora</taxon>
    </lineage>
</organism>
<comment type="caution">
    <text evidence="1">The sequence shown here is derived from an EMBL/GenBank/DDBJ whole genome shotgun (WGS) entry which is preliminary data.</text>
</comment>